<sequence length="79" mass="9122">MSQMELVRFFMSANDAEIQRFMRKKTGVELSLSEIQQLRPLLASANMSWLLSGVPKDVLKRVDKVIGKEKRKALMRLLD</sequence>
<evidence type="ECO:0000313" key="1">
    <source>
        <dbReference type="EMBL" id="WPK11522.1"/>
    </source>
</evidence>
<proteinExistence type="predicted"/>
<dbReference type="RefSeq" id="WP_293920265.1">
    <property type="nucleotide sequence ID" value="NZ_CP137624.1"/>
</dbReference>
<keyword evidence="2" id="KW-1185">Reference proteome</keyword>
<reference evidence="1 2" key="1">
    <citation type="submission" date="2023-09" db="EMBL/GenBank/DDBJ databases">
        <authorList>
            <person name="Page C.A."/>
            <person name="Perez-Diaz I.M."/>
        </authorList>
    </citation>
    <scope>NUCLEOTIDE SEQUENCE [LARGE SCALE GENOMIC DNA]</scope>
    <source>
        <strain evidence="1 2">Ll15</strain>
    </source>
</reference>
<dbReference type="EMBL" id="CP137624">
    <property type="protein sequence ID" value="WPK11522.1"/>
    <property type="molecule type" value="Genomic_DNA"/>
</dbReference>
<accession>A0ABZ0S2F8</accession>
<name>A0ABZ0S2F8_9BACI</name>
<gene>
    <name evidence="1" type="ORF">R6U77_16760</name>
</gene>
<dbReference type="Proteomes" id="UP001322664">
    <property type="component" value="Chromosome"/>
</dbReference>
<protein>
    <submittedName>
        <fullName evidence="1">Isopropylmalate synthase</fullName>
    </submittedName>
</protein>
<evidence type="ECO:0000313" key="2">
    <source>
        <dbReference type="Proteomes" id="UP001322664"/>
    </source>
</evidence>
<organism evidence="1 2">
    <name type="scientific">Lysinibacillus louembei</name>
    <dbReference type="NCBI Taxonomy" id="1470088"/>
    <lineage>
        <taxon>Bacteria</taxon>
        <taxon>Bacillati</taxon>
        <taxon>Bacillota</taxon>
        <taxon>Bacilli</taxon>
        <taxon>Bacillales</taxon>
        <taxon>Bacillaceae</taxon>
        <taxon>Lysinibacillus</taxon>
    </lineage>
</organism>